<dbReference type="GO" id="GO:0046872">
    <property type="term" value="F:metal ion binding"/>
    <property type="evidence" value="ECO:0007669"/>
    <property type="project" value="UniProtKB-KW"/>
</dbReference>
<reference evidence="6 7" key="1">
    <citation type="submission" date="2018-06" db="EMBL/GenBank/DDBJ databases">
        <title>The complete genome sequence of a nosiheptide producer Streptomyces actuosus ATCC 25421: deducing the ability of producing a new class III lantibiotics.</title>
        <authorList>
            <person name="Liu W."/>
            <person name="Sun F."/>
            <person name="Hu Y."/>
        </authorList>
    </citation>
    <scope>NUCLEOTIDE SEQUENCE [LARGE SCALE GENOMIC DNA]</scope>
    <source>
        <strain evidence="6 7">ATCC 25421</strain>
    </source>
</reference>
<sequence>MQDNEIVKVTSPHDDPVTHGNLCSKGGFGCRHVRNRDGRD</sequence>
<dbReference type="KEGG" id="sact:DMT42_31640"/>
<evidence type="ECO:0000256" key="3">
    <source>
        <dbReference type="ARBA" id="ARBA00023014"/>
    </source>
</evidence>
<keyword evidence="1" id="KW-0479">Metal-binding</keyword>
<feature type="domain" description="4Fe-4S Mo/W bis-MGD-type" evidence="5">
    <location>
        <begin position="1"/>
        <end position="37"/>
    </location>
</feature>
<keyword evidence="7" id="KW-1185">Reference proteome</keyword>
<protein>
    <recommendedName>
        <fullName evidence="5">4Fe-4S Mo/W bis-MGD-type domain-containing protein</fullName>
    </recommendedName>
</protein>
<evidence type="ECO:0000256" key="2">
    <source>
        <dbReference type="ARBA" id="ARBA00023004"/>
    </source>
</evidence>
<dbReference type="Proteomes" id="UP000247634">
    <property type="component" value="Chromosome"/>
</dbReference>
<evidence type="ECO:0000256" key="1">
    <source>
        <dbReference type="ARBA" id="ARBA00022723"/>
    </source>
</evidence>
<gene>
    <name evidence="6" type="ORF">DMT42_31640</name>
</gene>
<evidence type="ECO:0000313" key="6">
    <source>
        <dbReference type="EMBL" id="AWT46404.1"/>
    </source>
</evidence>
<dbReference type="InterPro" id="IPR006963">
    <property type="entry name" value="Mopterin_OxRdtase_4Fe-4S_dom"/>
</dbReference>
<keyword evidence="2" id="KW-0408">Iron</keyword>
<dbReference type="GO" id="GO:0016491">
    <property type="term" value="F:oxidoreductase activity"/>
    <property type="evidence" value="ECO:0007669"/>
    <property type="project" value="InterPro"/>
</dbReference>
<evidence type="ECO:0000256" key="4">
    <source>
        <dbReference type="SAM" id="MobiDB-lite"/>
    </source>
</evidence>
<dbReference type="PROSITE" id="PS51669">
    <property type="entry name" value="4FE4S_MOW_BIS_MGD"/>
    <property type="match status" value="1"/>
</dbReference>
<feature type="region of interest" description="Disordered" evidence="4">
    <location>
        <begin position="1"/>
        <end position="20"/>
    </location>
</feature>
<dbReference type="Pfam" id="PF04879">
    <property type="entry name" value="Molybdop_Fe4S4"/>
    <property type="match status" value="1"/>
</dbReference>
<dbReference type="SUPFAM" id="SSF53706">
    <property type="entry name" value="Formate dehydrogenase/DMSO reductase, domains 1-3"/>
    <property type="match status" value="1"/>
</dbReference>
<evidence type="ECO:0000313" key="7">
    <source>
        <dbReference type="Proteomes" id="UP000247634"/>
    </source>
</evidence>
<proteinExistence type="predicted"/>
<dbReference type="OrthoDB" id="7376058at2"/>
<accession>A0A2U9PBF8</accession>
<organism evidence="6 7">
    <name type="scientific">Streptomyces actuosus</name>
    <dbReference type="NCBI Taxonomy" id="1885"/>
    <lineage>
        <taxon>Bacteria</taxon>
        <taxon>Bacillati</taxon>
        <taxon>Actinomycetota</taxon>
        <taxon>Actinomycetes</taxon>
        <taxon>Kitasatosporales</taxon>
        <taxon>Streptomycetaceae</taxon>
        <taxon>Streptomyces</taxon>
    </lineage>
</organism>
<dbReference type="EMBL" id="CP029788">
    <property type="protein sequence ID" value="AWT46404.1"/>
    <property type="molecule type" value="Genomic_DNA"/>
</dbReference>
<evidence type="ECO:0000259" key="5">
    <source>
        <dbReference type="PROSITE" id="PS51669"/>
    </source>
</evidence>
<name>A0A2U9PBF8_STRAS</name>
<dbReference type="Gene3D" id="2.20.25.90">
    <property type="entry name" value="ADC-like domains"/>
    <property type="match status" value="1"/>
</dbReference>
<keyword evidence="3" id="KW-0411">Iron-sulfur</keyword>
<dbReference type="AlphaFoldDB" id="A0A2U9PBF8"/>
<dbReference type="GO" id="GO:0051536">
    <property type="term" value="F:iron-sulfur cluster binding"/>
    <property type="evidence" value="ECO:0007669"/>
    <property type="project" value="UniProtKB-KW"/>
</dbReference>